<keyword evidence="2" id="KW-1185">Reference proteome</keyword>
<proteinExistence type="predicted"/>
<organism evidence="1 2">
    <name type="scientific">Salinihabitans flavidus</name>
    <dbReference type="NCBI Taxonomy" id="569882"/>
    <lineage>
        <taxon>Bacteria</taxon>
        <taxon>Pseudomonadati</taxon>
        <taxon>Pseudomonadota</taxon>
        <taxon>Alphaproteobacteria</taxon>
        <taxon>Rhodobacterales</taxon>
        <taxon>Roseobacteraceae</taxon>
        <taxon>Salinihabitans</taxon>
    </lineage>
</organism>
<dbReference type="STRING" id="569882.SAMN04490248_11953"/>
<evidence type="ECO:0000313" key="1">
    <source>
        <dbReference type="EMBL" id="SEP00926.1"/>
    </source>
</evidence>
<protein>
    <recommendedName>
        <fullName evidence="3">Phosphoadenosine phosphosulfate reductase</fullName>
    </recommendedName>
</protein>
<accession>A0A1H8UCU7</accession>
<dbReference type="Proteomes" id="UP000198893">
    <property type="component" value="Unassembled WGS sequence"/>
</dbReference>
<dbReference type="RefSeq" id="WP_093119565.1">
    <property type="nucleotide sequence ID" value="NZ_FODS01000019.1"/>
</dbReference>
<sequence>MQDAPNGFDTPMLGLPPQGWLDALEEIAQEHGTFARLGAHHVAALVEDQFSTLLVSFETLQQIQDRDDTGQPLGFELVRELGWSNLAMVSNGETWFRDPAIYDYFDHLIDEGFFDEFDRVLFYGAGSGGYAAAAFSVAAPGATVLAISPQATLDPRIAGWDTRYTHMRRVSFTDRYGYAPEMIEAAEHGFVLFNPNDTMQAMHAALFARANVTLLQTPYLGDDIEQALVEMQVLYRLLARAGAGRLDRASFAKLFRARRDYQPYLRRLLAMAERKEHYYLQAILCGHVINRMPAPKFQRKLDQLDRMASEGRLAG</sequence>
<evidence type="ECO:0008006" key="3">
    <source>
        <dbReference type="Google" id="ProtNLM"/>
    </source>
</evidence>
<gene>
    <name evidence="1" type="ORF">SAMN04490248_11953</name>
</gene>
<name>A0A1H8UCU7_9RHOB</name>
<dbReference type="OrthoDB" id="7840273at2"/>
<evidence type="ECO:0000313" key="2">
    <source>
        <dbReference type="Proteomes" id="UP000198893"/>
    </source>
</evidence>
<reference evidence="1 2" key="1">
    <citation type="submission" date="2016-10" db="EMBL/GenBank/DDBJ databases">
        <authorList>
            <person name="de Groot N.N."/>
        </authorList>
    </citation>
    <scope>NUCLEOTIDE SEQUENCE [LARGE SCALE GENOMIC DNA]</scope>
    <source>
        <strain evidence="1 2">DSM 27842</strain>
    </source>
</reference>
<dbReference type="EMBL" id="FODS01000019">
    <property type="protein sequence ID" value="SEP00926.1"/>
    <property type="molecule type" value="Genomic_DNA"/>
</dbReference>
<dbReference type="AlphaFoldDB" id="A0A1H8UCU7"/>